<dbReference type="RefSeq" id="WP_183499636.1">
    <property type="nucleotide sequence ID" value="NZ_BAABCO010000006.1"/>
</dbReference>
<evidence type="ECO:0000313" key="3">
    <source>
        <dbReference type="Proteomes" id="UP000549113"/>
    </source>
</evidence>
<reference evidence="2 3" key="1">
    <citation type="submission" date="2020-08" db="EMBL/GenBank/DDBJ databases">
        <title>Sequencing the genomes of 1000 actinobacteria strains.</title>
        <authorList>
            <person name="Klenk H.-P."/>
        </authorList>
    </citation>
    <scope>NUCLEOTIDE SEQUENCE [LARGE SCALE GENOMIC DNA]</scope>
    <source>
        <strain evidence="2 3">DSM 19600</strain>
    </source>
</reference>
<evidence type="ECO:0000256" key="1">
    <source>
        <dbReference type="SAM" id="SignalP"/>
    </source>
</evidence>
<accession>A0AA40SPV7</accession>
<gene>
    <name evidence="2" type="ORF">BKA10_001846</name>
</gene>
<sequence length="291" mass="29988">MGVVTAASLVLLLAGCATGAPSVPAAEDTPATSETPVVEVTEPAVPDLTAADIAAWAADAEWSFAPDGLGEPYPVTLTGGVGADDLSRTYELGDPVEADVDGDGVVDAAIPITLVDGNAVHQLWYIWRGIGMDAAAVAEQVVYPIARTTRCGDVTRGVTAVDGGLQVDIVLRMPFTDDARSCADGGTGELSRVIRLEAIDGAFYPVQTAPVAAWGGVCPPTEWLDGVQESGISGRAAPPASAPVVTDPAQDVALFALREAPLLTTEGQSFFGFIQEYDESAAVRMHCAFAD</sequence>
<evidence type="ECO:0008006" key="4">
    <source>
        <dbReference type="Google" id="ProtNLM"/>
    </source>
</evidence>
<protein>
    <recommendedName>
        <fullName evidence="4">Lipoprotein</fullName>
    </recommendedName>
</protein>
<dbReference type="Proteomes" id="UP000549113">
    <property type="component" value="Unassembled WGS sequence"/>
</dbReference>
<feature type="signal peptide" evidence="1">
    <location>
        <begin position="1"/>
        <end position="19"/>
    </location>
</feature>
<dbReference type="AlphaFoldDB" id="A0AA40SPV7"/>
<evidence type="ECO:0000313" key="2">
    <source>
        <dbReference type="EMBL" id="MBB4140052.1"/>
    </source>
</evidence>
<comment type="caution">
    <text evidence="2">The sequence shown here is derived from an EMBL/GenBank/DDBJ whole genome shotgun (WGS) entry which is preliminary data.</text>
</comment>
<proteinExistence type="predicted"/>
<name>A0AA40SPV7_9MICO</name>
<organism evidence="2 3">
    <name type="scientific">Microbacterium invictum</name>
    <dbReference type="NCBI Taxonomy" id="515415"/>
    <lineage>
        <taxon>Bacteria</taxon>
        <taxon>Bacillati</taxon>
        <taxon>Actinomycetota</taxon>
        <taxon>Actinomycetes</taxon>
        <taxon>Micrococcales</taxon>
        <taxon>Microbacteriaceae</taxon>
        <taxon>Microbacterium</taxon>
    </lineage>
</organism>
<keyword evidence="1" id="KW-0732">Signal</keyword>
<feature type="chain" id="PRO_5041319604" description="Lipoprotein" evidence="1">
    <location>
        <begin position="20"/>
        <end position="291"/>
    </location>
</feature>
<dbReference type="EMBL" id="JACIFH010000001">
    <property type="protein sequence ID" value="MBB4140052.1"/>
    <property type="molecule type" value="Genomic_DNA"/>
</dbReference>
<keyword evidence="3" id="KW-1185">Reference proteome</keyword>